<sequence length="264" mass="29073">MQKYITHRDHKVAAVANGSRVWSRKSKPEINRMVPEARVEKEADQVKDDEVLIGSISITLGNCSQSEHNAVASRDDCNVDNLANQNSSQNKPLNPDFVQSGNNRPTKLWRPVSRHETKNPLPVHSGETEVNTIHGNGDCQNQSDPSCLRSCSADGSNAGFEINFSNIEGRLDPGSLQISSHAAKVFLAQRWKEAMSSNHVELIVSDCEPPGCQEILDSRMAVCRSSEVSVNQLAATPKVAKSNHRMKPEKGTKIKYIPKHKTAT</sequence>
<protein>
    <submittedName>
        <fullName evidence="2">Uncharacterized protein</fullName>
    </submittedName>
</protein>
<comment type="caution">
    <text evidence="2">The sequence shown here is derived from an EMBL/GenBank/DDBJ whole genome shotgun (WGS) entry which is preliminary data.</text>
</comment>
<evidence type="ECO:0000313" key="3">
    <source>
        <dbReference type="Proteomes" id="UP001341840"/>
    </source>
</evidence>
<organism evidence="2 3">
    <name type="scientific">Stylosanthes scabra</name>
    <dbReference type="NCBI Taxonomy" id="79078"/>
    <lineage>
        <taxon>Eukaryota</taxon>
        <taxon>Viridiplantae</taxon>
        <taxon>Streptophyta</taxon>
        <taxon>Embryophyta</taxon>
        <taxon>Tracheophyta</taxon>
        <taxon>Spermatophyta</taxon>
        <taxon>Magnoliopsida</taxon>
        <taxon>eudicotyledons</taxon>
        <taxon>Gunneridae</taxon>
        <taxon>Pentapetalae</taxon>
        <taxon>rosids</taxon>
        <taxon>fabids</taxon>
        <taxon>Fabales</taxon>
        <taxon>Fabaceae</taxon>
        <taxon>Papilionoideae</taxon>
        <taxon>50 kb inversion clade</taxon>
        <taxon>dalbergioids sensu lato</taxon>
        <taxon>Dalbergieae</taxon>
        <taxon>Pterocarpus clade</taxon>
        <taxon>Stylosanthes</taxon>
    </lineage>
</organism>
<feature type="region of interest" description="Disordered" evidence="1">
    <location>
        <begin position="83"/>
        <end position="107"/>
    </location>
</feature>
<dbReference type="PANTHER" id="PTHR36055">
    <property type="entry name" value="C2H2-LIKE ZINC FINGER PROTEIN"/>
    <property type="match status" value="1"/>
</dbReference>
<dbReference type="PANTHER" id="PTHR36055:SF4">
    <property type="entry name" value="ZINC FINGER PROTEIN, PUTATIVE-RELATED"/>
    <property type="match status" value="1"/>
</dbReference>
<accession>A0ABU6WBU9</accession>
<evidence type="ECO:0000256" key="1">
    <source>
        <dbReference type="SAM" id="MobiDB-lite"/>
    </source>
</evidence>
<gene>
    <name evidence="2" type="ORF">PIB30_032265</name>
</gene>
<reference evidence="2 3" key="1">
    <citation type="journal article" date="2023" name="Plants (Basel)">
        <title>Bridging the Gap: Combining Genomics and Transcriptomics Approaches to Understand Stylosanthes scabra, an Orphan Legume from the Brazilian Caatinga.</title>
        <authorList>
            <person name="Ferreira-Neto J.R.C."/>
            <person name="da Silva M.D."/>
            <person name="Binneck E."/>
            <person name="de Melo N.F."/>
            <person name="da Silva R.H."/>
            <person name="de Melo A.L.T.M."/>
            <person name="Pandolfi V."/>
            <person name="Bustamante F.O."/>
            <person name="Brasileiro-Vidal A.C."/>
            <person name="Benko-Iseppon A.M."/>
        </authorList>
    </citation>
    <scope>NUCLEOTIDE SEQUENCE [LARGE SCALE GENOMIC DNA]</scope>
    <source>
        <tissue evidence="2">Leaves</tissue>
    </source>
</reference>
<name>A0ABU6WBU9_9FABA</name>
<evidence type="ECO:0000313" key="2">
    <source>
        <dbReference type="EMBL" id="MED6182819.1"/>
    </source>
</evidence>
<proteinExistence type="predicted"/>
<feature type="compositionally biased region" description="Polar residues" evidence="1">
    <location>
        <begin position="83"/>
        <end position="105"/>
    </location>
</feature>
<dbReference type="EMBL" id="JASCZI010181384">
    <property type="protein sequence ID" value="MED6182819.1"/>
    <property type="molecule type" value="Genomic_DNA"/>
</dbReference>
<dbReference type="Proteomes" id="UP001341840">
    <property type="component" value="Unassembled WGS sequence"/>
</dbReference>
<keyword evidence="3" id="KW-1185">Reference proteome</keyword>